<dbReference type="Gene3D" id="3.10.590.10">
    <property type="entry name" value="ph1033 like domains"/>
    <property type="match status" value="1"/>
</dbReference>
<dbReference type="GO" id="GO:0000381">
    <property type="term" value="P:regulation of alternative mRNA splicing, via spliceosome"/>
    <property type="evidence" value="ECO:0007669"/>
    <property type="project" value="TreeGrafter"/>
</dbReference>
<keyword evidence="4" id="KW-1185">Reference proteome</keyword>
<reference evidence="3 4" key="1">
    <citation type="submission" date="2016-07" db="EMBL/GenBank/DDBJ databases">
        <title>Multiple horizontal gene transfer events from other fungi enriched the ability of initially mycotrophic Trichoderma (Ascomycota) to feed on dead plant biomass.</title>
        <authorList>
            <consortium name="DOE Joint Genome Institute"/>
            <person name="Aerts A."/>
            <person name="Atanasova L."/>
            <person name="Chenthamara K."/>
            <person name="Zhang J."/>
            <person name="Grujic M."/>
            <person name="Henrissat B."/>
            <person name="Kuo A."/>
            <person name="Salamov A."/>
            <person name="Lipzen A."/>
            <person name="Labutti K."/>
            <person name="Barry K."/>
            <person name="Miao Y."/>
            <person name="Rahimi M.J."/>
            <person name="Shen Q."/>
            <person name="Grigoriev I.V."/>
            <person name="Kubicek C.P."/>
            <person name="Druzhinina I.S."/>
        </authorList>
    </citation>
    <scope>NUCLEOTIDE SEQUENCE [LARGE SCALE GENOMIC DNA]</scope>
    <source>
        <strain evidence="3 4">ATCC 18648</strain>
    </source>
</reference>
<evidence type="ECO:0000313" key="4">
    <source>
        <dbReference type="Proteomes" id="UP000240760"/>
    </source>
</evidence>
<name>A0A2T4BPH4_TRILO</name>
<dbReference type="GO" id="GO:0005654">
    <property type="term" value="C:nucleoplasm"/>
    <property type="evidence" value="ECO:0007669"/>
    <property type="project" value="TreeGrafter"/>
</dbReference>
<evidence type="ECO:0000256" key="1">
    <source>
        <dbReference type="SAM" id="MobiDB-lite"/>
    </source>
</evidence>
<dbReference type="PANTHER" id="PTHR12357:SF3">
    <property type="entry name" value="YTH DOMAIN-CONTAINING PROTEIN 1"/>
    <property type="match status" value="1"/>
</dbReference>
<proteinExistence type="predicted"/>
<dbReference type="GO" id="GO:0003729">
    <property type="term" value="F:mRNA binding"/>
    <property type="evidence" value="ECO:0007669"/>
    <property type="project" value="TreeGrafter"/>
</dbReference>
<dbReference type="STRING" id="983965.A0A2T4BPH4"/>
<evidence type="ECO:0000313" key="3">
    <source>
        <dbReference type="EMBL" id="PTB71223.1"/>
    </source>
</evidence>
<protein>
    <submittedName>
        <fullName evidence="3">YTH-domain-containing protein</fullName>
    </submittedName>
</protein>
<dbReference type="Pfam" id="PF04146">
    <property type="entry name" value="YTH"/>
    <property type="match status" value="1"/>
</dbReference>
<dbReference type="GO" id="GO:1990247">
    <property type="term" value="F:N6-methyladenosine-containing RNA reader activity"/>
    <property type="evidence" value="ECO:0007669"/>
    <property type="project" value="TreeGrafter"/>
</dbReference>
<dbReference type="PROSITE" id="PS50882">
    <property type="entry name" value="YTH"/>
    <property type="match status" value="1"/>
</dbReference>
<dbReference type="CDD" id="cd21134">
    <property type="entry name" value="YTH"/>
    <property type="match status" value="1"/>
</dbReference>
<dbReference type="Proteomes" id="UP000240760">
    <property type="component" value="Unassembled WGS sequence"/>
</dbReference>
<sequence length="462" mass="51241">MIATDSESDTLSREATRTMAHDIQPQHQHDLATISLDTDSDLKLWLQHTGFFDLEHRQKVLVALRKLRDIDEQRCRIVSEMRASTDYYLVSPTPQSSMTLASPSSSLSLAAQKPRQSAVYDFSDSRSAVFAASSERGGGGSEISSLTRGAASDNGSMAFGNRSVSRQEQDVAPSIASVQNPQPAVETNMPSPVDPDDDDDSQEAKSPPPLSGCGKPRDTVPPRLSMGKPANRYPLAQSMSSVPKQESRYFLVKSFNVSNVEMSQRDGLWITKAKNGSLFASAFAQHKNVYLIFSINKSKAFQGYARMTSAPDANILPAKWMNNISWEASAPFRIEWLNTRRTEFWRLGDLANPLNDGKPVFIGRDGQEYPEQCGRKMVRILDRLDRGTREREKERRTGRRGAAVASSVSWKVRRDYGDAVEMEDDDGEVEDEMPSSWGLNLVSENGNVASASTAEDLLLLEY</sequence>
<dbReference type="InterPro" id="IPR007275">
    <property type="entry name" value="YTH_domain"/>
</dbReference>
<feature type="domain" description="YTH" evidence="2">
    <location>
        <begin position="247"/>
        <end position="381"/>
    </location>
</feature>
<gene>
    <name evidence="3" type="ORF">M440DRAFT_1473687</name>
</gene>
<accession>A0A2T4BPH4</accession>
<organism evidence="3 4">
    <name type="scientific">Trichoderma longibrachiatum ATCC 18648</name>
    <dbReference type="NCBI Taxonomy" id="983965"/>
    <lineage>
        <taxon>Eukaryota</taxon>
        <taxon>Fungi</taxon>
        <taxon>Dikarya</taxon>
        <taxon>Ascomycota</taxon>
        <taxon>Pezizomycotina</taxon>
        <taxon>Sordariomycetes</taxon>
        <taxon>Hypocreomycetidae</taxon>
        <taxon>Hypocreales</taxon>
        <taxon>Hypocreaceae</taxon>
        <taxon>Trichoderma</taxon>
    </lineage>
</organism>
<dbReference type="GO" id="GO:0000398">
    <property type="term" value="P:mRNA splicing, via spliceosome"/>
    <property type="evidence" value="ECO:0007669"/>
    <property type="project" value="TreeGrafter"/>
</dbReference>
<feature type="region of interest" description="Disordered" evidence="1">
    <location>
        <begin position="132"/>
        <end position="239"/>
    </location>
</feature>
<dbReference type="OrthoDB" id="6103986at2759"/>
<dbReference type="EMBL" id="KZ679151">
    <property type="protein sequence ID" value="PTB71223.1"/>
    <property type="molecule type" value="Genomic_DNA"/>
</dbReference>
<evidence type="ECO:0000259" key="2">
    <source>
        <dbReference type="PROSITE" id="PS50882"/>
    </source>
</evidence>
<dbReference type="AlphaFoldDB" id="A0A2T4BPH4"/>
<dbReference type="PANTHER" id="PTHR12357">
    <property type="entry name" value="YTH YT521-B HOMOLOGY DOMAIN-CONTAINING"/>
    <property type="match status" value="1"/>
</dbReference>
<dbReference type="InterPro" id="IPR045168">
    <property type="entry name" value="YTH_prot"/>
</dbReference>